<dbReference type="InterPro" id="IPR019646">
    <property type="entry name" value="Aminoglyc_AdlTrfase"/>
</dbReference>
<dbReference type="STRING" id="630515.SAMN04489812_2246"/>
<dbReference type="RefSeq" id="WP_091524494.1">
    <property type="nucleotide sequence ID" value="NZ_LT629772.1"/>
</dbReference>
<gene>
    <name evidence="1" type="ORF">SAMN04489812_2246</name>
</gene>
<name>A0A1H1T4P2_9ACTN</name>
<dbReference type="OrthoDB" id="4539099at2"/>
<protein>
    <recommendedName>
        <fullName evidence="3">Aminoglycoside-2''-adenylyltransferase</fullName>
    </recommendedName>
</protein>
<dbReference type="Gene3D" id="3.30.460.40">
    <property type="match status" value="1"/>
</dbReference>
<keyword evidence="2" id="KW-1185">Reference proteome</keyword>
<dbReference type="Proteomes" id="UP000199103">
    <property type="component" value="Chromosome I"/>
</dbReference>
<accession>A0A1H1T4P2</accession>
<dbReference type="InterPro" id="IPR043519">
    <property type="entry name" value="NT_sf"/>
</dbReference>
<organism evidence="1 2">
    <name type="scientific">Microlunatus soli</name>
    <dbReference type="NCBI Taxonomy" id="630515"/>
    <lineage>
        <taxon>Bacteria</taxon>
        <taxon>Bacillati</taxon>
        <taxon>Actinomycetota</taxon>
        <taxon>Actinomycetes</taxon>
        <taxon>Propionibacteriales</taxon>
        <taxon>Propionibacteriaceae</taxon>
        <taxon>Microlunatus</taxon>
    </lineage>
</organism>
<reference evidence="1 2" key="1">
    <citation type="submission" date="2016-10" db="EMBL/GenBank/DDBJ databases">
        <authorList>
            <person name="de Groot N.N."/>
        </authorList>
    </citation>
    <scope>NUCLEOTIDE SEQUENCE [LARGE SCALE GENOMIC DNA]</scope>
    <source>
        <strain evidence="1 2">DSM 21800</strain>
    </source>
</reference>
<sequence>MRRTDTRTPNTTPLPAAIQLPWWPGNWDPWMPHQLAAKLADIDARWCVVGGWALDLFTGVVHREHEDLEIIVPRDSFPLIRQRLEPELTFYVSGAEGQWPVDTAGTAYDKYQQTFGRDESTGKFVLDVMRVADTGVWELANHPEIVRPWSESIEFTGAGVPYLRPEQVLIYKALGINDAEEPRLKDSNDFLYVLPYLEPGGRAWLEHTLALLRPEHPWLRTLDLVTTG</sequence>
<dbReference type="Pfam" id="PF10706">
    <property type="entry name" value="Aminoglyc_resit"/>
    <property type="match status" value="1"/>
</dbReference>
<dbReference type="AlphaFoldDB" id="A0A1H1T4P2"/>
<dbReference type="EMBL" id="LT629772">
    <property type="protein sequence ID" value="SDS54986.1"/>
    <property type="molecule type" value="Genomic_DNA"/>
</dbReference>
<proteinExistence type="predicted"/>
<evidence type="ECO:0000313" key="1">
    <source>
        <dbReference type="EMBL" id="SDS54986.1"/>
    </source>
</evidence>
<dbReference type="SUPFAM" id="SSF81301">
    <property type="entry name" value="Nucleotidyltransferase"/>
    <property type="match status" value="1"/>
</dbReference>
<evidence type="ECO:0008006" key="3">
    <source>
        <dbReference type="Google" id="ProtNLM"/>
    </source>
</evidence>
<evidence type="ECO:0000313" key="2">
    <source>
        <dbReference type="Proteomes" id="UP000199103"/>
    </source>
</evidence>